<gene>
    <name evidence="1" type="ORF">ACFO3O_11400</name>
</gene>
<evidence type="ECO:0000313" key="1">
    <source>
        <dbReference type="EMBL" id="MFC4634517.1"/>
    </source>
</evidence>
<proteinExistence type="predicted"/>
<protein>
    <submittedName>
        <fullName evidence="1">Uncharacterized protein</fullName>
    </submittedName>
</protein>
<keyword evidence="2" id="KW-1185">Reference proteome</keyword>
<dbReference type="RefSeq" id="WP_379978851.1">
    <property type="nucleotide sequence ID" value="NZ_JBHSFV010000006.1"/>
</dbReference>
<organism evidence="1 2">
    <name type="scientific">Dokdonia ponticola</name>
    <dbReference type="NCBI Taxonomy" id="2041041"/>
    <lineage>
        <taxon>Bacteria</taxon>
        <taxon>Pseudomonadati</taxon>
        <taxon>Bacteroidota</taxon>
        <taxon>Flavobacteriia</taxon>
        <taxon>Flavobacteriales</taxon>
        <taxon>Flavobacteriaceae</taxon>
        <taxon>Dokdonia</taxon>
    </lineage>
</organism>
<sequence length="159" mass="18764">MKELEKYKSELIGKKLIKVLHSDQGEGIEDLNGLGNAYYFSTVLELENGEKYRFANDWIDKWDESEKLMEVTHLNWGIKKSIRFNNLKISDLIIDEHNDVYIKLENNVLIYHTIDYGDKLFFDKYSELFDSKGKLKNKNTVANNGYNSLWQRVKTNFNL</sequence>
<reference evidence="2" key="1">
    <citation type="journal article" date="2019" name="Int. J. Syst. Evol. Microbiol.">
        <title>The Global Catalogue of Microorganisms (GCM) 10K type strain sequencing project: providing services to taxonomists for standard genome sequencing and annotation.</title>
        <authorList>
            <consortium name="The Broad Institute Genomics Platform"/>
            <consortium name="The Broad Institute Genome Sequencing Center for Infectious Disease"/>
            <person name="Wu L."/>
            <person name="Ma J."/>
        </authorList>
    </citation>
    <scope>NUCLEOTIDE SEQUENCE [LARGE SCALE GENOMIC DNA]</scope>
    <source>
        <strain evidence="2">YJ-61-S</strain>
    </source>
</reference>
<dbReference type="EMBL" id="JBHSFV010000006">
    <property type="protein sequence ID" value="MFC4634517.1"/>
    <property type="molecule type" value="Genomic_DNA"/>
</dbReference>
<dbReference type="Proteomes" id="UP001596043">
    <property type="component" value="Unassembled WGS sequence"/>
</dbReference>
<accession>A0ABV9HWI5</accession>
<name>A0ABV9HWI5_9FLAO</name>
<comment type="caution">
    <text evidence="1">The sequence shown here is derived from an EMBL/GenBank/DDBJ whole genome shotgun (WGS) entry which is preliminary data.</text>
</comment>
<evidence type="ECO:0000313" key="2">
    <source>
        <dbReference type="Proteomes" id="UP001596043"/>
    </source>
</evidence>